<evidence type="ECO:0000259" key="4">
    <source>
        <dbReference type="Pfam" id="PF00205"/>
    </source>
</evidence>
<dbReference type="Pfam" id="PF02775">
    <property type="entry name" value="TPP_enzyme_C"/>
    <property type="match status" value="1"/>
</dbReference>
<evidence type="ECO:0000313" key="8">
    <source>
        <dbReference type="Proteomes" id="UP000315133"/>
    </source>
</evidence>
<dbReference type="EMBL" id="VFPU01000001">
    <property type="protein sequence ID" value="TQM97792.1"/>
    <property type="molecule type" value="Genomic_DNA"/>
</dbReference>
<dbReference type="SUPFAM" id="SSF52467">
    <property type="entry name" value="DHS-like NAD/FAD-binding domain"/>
    <property type="match status" value="1"/>
</dbReference>
<comment type="similarity">
    <text evidence="1 3">Belongs to the TPP enzyme family.</text>
</comment>
<evidence type="ECO:0000259" key="6">
    <source>
        <dbReference type="Pfam" id="PF02776"/>
    </source>
</evidence>
<dbReference type="GO" id="GO:0005948">
    <property type="term" value="C:acetolactate synthase complex"/>
    <property type="evidence" value="ECO:0007669"/>
    <property type="project" value="TreeGrafter"/>
</dbReference>
<gene>
    <name evidence="7" type="ORF">FB476_2717</name>
</gene>
<dbReference type="RefSeq" id="WP_238329706.1">
    <property type="nucleotide sequence ID" value="NZ_BAAAIL010000001.1"/>
</dbReference>
<evidence type="ECO:0000256" key="1">
    <source>
        <dbReference type="ARBA" id="ARBA00007812"/>
    </source>
</evidence>
<dbReference type="GO" id="GO:0050660">
    <property type="term" value="F:flavin adenine dinucleotide binding"/>
    <property type="evidence" value="ECO:0007669"/>
    <property type="project" value="TreeGrafter"/>
</dbReference>
<dbReference type="PANTHER" id="PTHR18968:SF167">
    <property type="entry name" value="ACETOLACTATE SYNTHASE LARGE SUBUNIT ILVB2-RELATED"/>
    <property type="match status" value="1"/>
</dbReference>
<dbReference type="GO" id="GO:0003984">
    <property type="term" value="F:acetolactate synthase activity"/>
    <property type="evidence" value="ECO:0007669"/>
    <property type="project" value="TreeGrafter"/>
</dbReference>
<evidence type="ECO:0000256" key="3">
    <source>
        <dbReference type="RuleBase" id="RU362132"/>
    </source>
</evidence>
<dbReference type="InterPro" id="IPR045229">
    <property type="entry name" value="TPP_enz"/>
</dbReference>
<feature type="domain" description="Thiamine pyrophosphate enzyme N-terminal TPP-binding" evidence="6">
    <location>
        <begin position="15"/>
        <end position="113"/>
    </location>
</feature>
<dbReference type="GO" id="GO:0000287">
    <property type="term" value="F:magnesium ion binding"/>
    <property type="evidence" value="ECO:0007669"/>
    <property type="project" value="InterPro"/>
</dbReference>
<dbReference type="GO" id="GO:0030976">
    <property type="term" value="F:thiamine pyrophosphate binding"/>
    <property type="evidence" value="ECO:0007669"/>
    <property type="project" value="InterPro"/>
</dbReference>
<evidence type="ECO:0000259" key="5">
    <source>
        <dbReference type="Pfam" id="PF02775"/>
    </source>
</evidence>
<protein>
    <submittedName>
        <fullName evidence="7">Thiamine pyrophosphate-dependent acetolactate synthase large subunit-like protein</fullName>
    </submittedName>
</protein>
<dbReference type="SUPFAM" id="SSF52518">
    <property type="entry name" value="Thiamin diphosphate-binding fold (THDP-binding)"/>
    <property type="match status" value="2"/>
</dbReference>
<comment type="caution">
    <text evidence="7">The sequence shown here is derived from an EMBL/GenBank/DDBJ whole genome shotgun (WGS) entry which is preliminary data.</text>
</comment>
<dbReference type="InterPro" id="IPR012000">
    <property type="entry name" value="Thiamin_PyroP_enz_cen_dom"/>
</dbReference>
<feature type="domain" description="Thiamine pyrophosphate enzyme TPP-binding" evidence="5">
    <location>
        <begin position="400"/>
        <end position="540"/>
    </location>
</feature>
<proteinExistence type="inferred from homology"/>
<dbReference type="CDD" id="cd00568">
    <property type="entry name" value="TPP_enzymes"/>
    <property type="match status" value="1"/>
</dbReference>
<organism evidence="7 8">
    <name type="scientific">Ornithinimicrobium humiphilum</name>
    <dbReference type="NCBI Taxonomy" id="125288"/>
    <lineage>
        <taxon>Bacteria</taxon>
        <taxon>Bacillati</taxon>
        <taxon>Actinomycetota</taxon>
        <taxon>Actinomycetes</taxon>
        <taxon>Micrococcales</taxon>
        <taxon>Ornithinimicrobiaceae</taxon>
        <taxon>Ornithinimicrobium</taxon>
    </lineage>
</organism>
<name>A0A543KRU1_9MICO</name>
<dbReference type="Proteomes" id="UP000315133">
    <property type="component" value="Unassembled WGS sequence"/>
</dbReference>
<accession>A0A543KRU1</accession>
<dbReference type="GO" id="GO:0009097">
    <property type="term" value="P:isoleucine biosynthetic process"/>
    <property type="evidence" value="ECO:0007669"/>
    <property type="project" value="TreeGrafter"/>
</dbReference>
<feature type="domain" description="Thiamine pyrophosphate enzyme central" evidence="4">
    <location>
        <begin position="203"/>
        <end position="329"/>
    </location>
</feature>
<dbReference type="Gene3D" id="3.40.50.970">
    <property type="match status" value="2"/>
</dbReference>
<dbReference type="InterPro" id="IPR012001">
    <property type="entry name" value="Thiamin_PyroP_enz_TPP-bd_dom"/>
</dbReference>
<sequence>MTTAVRPQTEQSLRTVAEVVGATLHRLGLREIFGVVGSGNYVVTAELVRRGARYVSARHELGAGMMADAHARVTGRVTALSVHQGCGLTNALTAITEAAKSRTPLLVLTGDTPPTAKTSNFWIDQEATLLGLGVEVAAVRSAATAVKDTVRAYQRARDERRTVVLNLPLDVQEQLLAGDPGPDLPLGYSLLRTPESQEGAELVARALLAAERPVILGGRGALGAREELVDLADRSGALLATTAVARGLFQGHPWSVDVMGGFATPAAAELITDADLVVAFGAGLNGWTTRHGALLEGSTVIVVDSDPDAIGFHHEPDHAIVADSGAIARAAGAIVGQRAGVGYRTDAARTAIDTGGRWSQVPYEDTSTTTHLDPRTLSIAVDGILPTDRVVAADGGNFIGYPSMYLSVPDARSFVFPQAFQSIGLALGAAIGAAVARPDVVTVAAVGDGGFMMSLTELDTAVRLGLRLLVLVYDDAAYGAELHHFDDDHDALRVVTFPDTDIAAIARGFGAEAITARTVEDLTPIRDWVERPDSGPLLVDAKITSFPSWVLAHAFKGEK</sequence>
<dbReference type="InterPro" id="IPR029061">
    <property type="entry name" value="THDP-binding"/>
</dbReference>
<dbReference type="InterPro" id="IPR011766">
    <property type="entry name" value="TPP_enzyme_TPP-bd"/>
</dbReference>
<reference evidence="7 8" key="1">
    <citation type="submission" date="2019-06" db="EMBL/GenBank/DDBJ databases">
        <title>Sequencing the genomes of 1000 actinobacteria strains.</title>
        <authorList>
            <person name="Klenk H.-P."/>
        </authorList>
    </citation>
    <scope>NUCLEOTIDE SEQUENCE [LARGE SCALE GENOMIC DNA]</scope>
    <source>
        <strain evidence="7 8">DSM 12362</strain>
    </source>
</reference>
<dbReference type="InterPro" id="IPR029035">
    <property type="entry name" value="DHS-like_NAD/FAD-binding_dom"/>
</dbReference>
<dbReference type="Pfam" id="PF02776">
    <property type="entry name" value="TPP_enzyme_N"/>
    <property type="match status" value="1"/>
</dbReference>
<dbReference type="PANTHER" id="PTHR18968">
    <property type="entry name" value="THIAMINE PYROPHOSPHATE ENZYMES"/>
    <property type="match status" value="1"/>
</dbReference>
<evidence type="ECO:0000256" key="2">
    <source>
        <dbReference type="ARBA" id="ARBA00023052"/>
    </source>
</evidence>
<keyword evidence="8" id="KW-1185">Reference proteome</keyword>
<keyword evidence="2 3" id="KW-0786">Thiamine pyrophosphate</keyword>
<dbReference type="GO" id="GO:0009099">
    <property type="term" value="P:L-valine biosynthetic process"/>
    <property type="evidence" value="ECO:0007669"/>
    <property type="project" value="TreeGrafter"/>
</dbReference>
<dbReference type="CDD" id="cd07035">
    <property type="entry name" value="TPP_PYR_POX_like"/>
    <property type="match status" value="1"/>
</dbReference>
<dbReference type="Pfam" id="PF00205">
    <property type="entry name" value="TPP_enzyme_M"/>
    <property type="match status" value="1"/>
</dbReference>
<dbReference type="Gene3D" id="3.40.50.1220">
    <property type="entry name" value="TPP-binding domain"/>
    <property type="match status" value="1"/>
</dbReference>
<dbReference type="AlphaFoldDB" id="A0A543KRU1"/>
<evidence type="ECO:0000313" key="7">
    <source>
        <dbReference type="EMBL" id="TQM97792.1"/>
    </source>
</evidence>